<evidence type="ECO:0000256" key="2">
    <source>
        <dbReference type="SAM" id="Phobius"/>
    </source>
</evidence>
<dbReference type="AlphaFoldDB" id="A0A7W7GWV3"/>
<keyword evidence="2" id="KW-0472">Membrane</keyword>
<keyword evidence="3" id="KW-0732">Signal</keyword>
<accession>A0A7W7GWV3</accession>
<comment type="caution">
    <text evidence="4">The sequence shown here is derived from an EMBL/GenBank/DDBJ whole genome shotgun (WGS) entry which is preliminary data.</text>
</comment>
<dbReference type="Proteomes" id="UP000546162">
    <property type="component" value="Unassembled WGS sequence"/>
</dbReference>
<sequence length="248" mass="23852">MRTLPVLRITAAAAAGVATSFAVTAAAHATGTTIPINGGNVPAIAADYEHECGAQLGGGPYPGKDVWVFNLPGNAATTGSFTAIRAMFDTNGDGKADSTVVIEAGAADGDDIVTVGHSKAYAITAAGWTLIDANATITGKADKFVLTHTCAATGSATTTPTTKPATTSPTASTSSSASTGGGGSEGSGSAEGSGGTEGSGGADGSGEGAGEESLPVTGLNVAGVAALGLALVGAGAALVLRRRRRFIA</sequence>
<reference evidence="4 5" key="1">
    <citation type="submission" date="2020-08" db="EMBL/GenBank/DDBJ databases">
        <title>Sequencing the genomes of 1000 actinobacteria strains.</title>
        <authorList>
            <person name="Klenk H.-P."/>
        </authorList>
    </citation>
    <scope>NUCLEOTIDE SEQUENCE [LARGE SCALE GENOMIC DNA]</scope>
    <source>
        <strain evidence="4 5">DSM 45809</strain>
    </source>
</reference>
<feature type="compositionally biased region" description="Gly residues" evidence="1">
    <location>
        <begin position="179"/>
        <end position="208"/>
    </location>
</feature>
<keyword evidence="2" id="KW-0812">Transmembrane</keyword>
<dbReference type="RefSeq" id="WP_185040156.1">
    <property type="nucleotide sequence ID" value="NZ_BAABFG010000005.1"/>
</dbReference>
<organism evidence="4 5">
    <name type="scientific">Actinoplanes octamycinicus</name>
    <dbReference type="NCBI Taxonomy" id="135948"/>
    <lineage>
        <taxon>Bacteria</taxon>
        <taxon>Bacillati</taxon>
        <taxon>Actinomycetota</taxon>
        <taxon>Actinomycetes</taxon>
        <taxon>Micromonosporales</taxon>
        <taxon>Micromonosporaceae</taxon>
        <taxon>Actinoplanes</taxon>
    </lineage>
</organism>
<feature type="signal peptide" evidence="3">
    <location>
        <begin position="1"/>
        <end position="29"/>
    </location>
</feature>
<name>A0A7W7GWV3_9ACTN</name>
<proteinExistence type="predicted"/>
<feature type="compositionally biased region" description="Low complexity" evidence="1">
    <location>
        <begin position="154"/>
        <end position="178"/>
    </location>
</feature>
<gene>
    <name evidence="4" type="ORF">BJY16_003101</name>
</gene>
<keyword evidence="2" id="KW-1133">Transmembrane helix</keyword>
<feature type="transmembrane region" description="Helical" evidence="2">
    <location>
        <begin position="221"/>
        <end position="240"/>
    </location>
</feature>
<protein>
    <submittedName>
        <fullName evidence="4">LPXTG-motif cell wall-anchored protein</fullName>
    </submittedName>
</protein>
<evidence type="ECO:0000256" key="1">
    <source>
        <dbReference type="SAM" id="MobiDB-lite"/>
    </source>
</evidence>
<evidence type="ECO:0000313" key="4">
    <source>
        <dbReference type="EMBL" id="MBB4739642.1"/>
    </source>
</evidence>
<keyword evidence="5" id="KW-1185">Reference proteome</keyword>
<feature type="region of interest" description="Disordered" evidence="1">
    <location>
        <begin position="154"/>
        <end position="213"/>
    </location>
</feature>
<dbReference type="NCBIfam" id="TIGR01167">
    <property type="entry name" value="LPXTG_anchor"/>
    <property type="match status" value="1"/>
</dbReference>
<evidence type="ECO:0000256" key="3">
    <source>
        <dbReference type="SAM" id="SignalP"/>
    </source>
</evidence>
<evidence type="ECO:0000313" key="5">
    <source>
        <dbReference type="Proteomes" id="UP000546162"/>
    </source>
</evidence>
<dbReference type="EMBL" id="JACHNB010000001">
    <property type="protein sequence ID" value="MBB4739642.1"/>
    <property type="molecule type" value="Genomic_DNA"/>
</dbReference>
<feature type="chain" id="PRO_5031190295" evidence="3">
    <location>
        <begin position="30"/>
        <end position="248"/>
    </location>
</feature>